<dbReference type="SUPFAM" id="SSF54518">
    <property type="entry name" value="Tubby C-terminal domain-like"/>
    <property type="match status" value="1"/>
</dbReference>
<dbReference type="GO" id="GO:0017128">
    <property type="term" value="F:phospholipid scramblase activity"/>
    <property type="evidence" value="ECO:0007669"/>
    <property type="project" value="InterPro"/>
</dbReference>
<comment type="cofactor">
    <cofactor evidence="2">
        <name>Ca(2+)</name>
        <dbReference type="ChEBI" id="CHEBI:29108"/>
    </cofactor>
</comment>
<feature type="region of interest" description="Disordered" evidence="3">
    <location>
        <begin position="1"/>
        <end position="27"/>
    </location>
</feature>
<accession>A0A0D6M1R6</accession>
<dbReference type="AlphaFoldDB" id="A0A0D6M1R6"/>
<keyword evidence="2" id="KW-0449">Lipoprotein</keyword>
<dbReference type="EMBL" id="KE124970">
    <property type="protein sequence ID" value="EPB73817.1"/>
    <property type="molecule type" value="Genomic_DNA"/>
</dbReference>
<dbReference type="Proteomes" id="UP000054495">
    <property type="component" value="Unassembled WGS sequence"/>
</dbReference>
<evidence type="ECO:0000313" key="5">
    <source>
        <dbReference type="Proteomes" id="UP000054495"/>
    </source>
</evidence>
<gene>
    <name evidence="4" type="ORF">ANCCEY_07107</name>
</gene>
<sequence>MSDCEKSENEPLITTQPGTCSTQESKTVETGQFERGGDGGIEVLNTLNGLVVKQRVQMIEVITGIDVNNKYDIYAPTGELLFHAYEKSRFLMRFCAGSRRPFEMHIIDAAGQEFIRVKRKFSCCSCRGDDQPKLRCCCNEAIKVESPPGNEIGRVYQTCGTMLKFYVCDASGRIAKIVGPSFLGMGCCTCCYPNKVFRIYADDGTEIGTITKKFGGLLKELFTNADIFHVEFPEDFSVEEKSLILSTVFLIALRRTTDGGIKAPTHKRHKEALLHYKERQKRQIKAENKDNPAGHRGRDEGDNALNMPRKKSHFCFVCGRKELLGEIQTNIDWLRCSN</sequence>
<dbReference type="PANTHER" id="PTHR23248:SF9">
    <property type="entry name" value="PHOSPHOLIPID SCRAMBLASE"/>
    <property type="match status" value="1"/>
</dbReference>
<feature type="compositionally biased region" description="Polar residues" evidence="3">
    <location>
        <begin position="12"/>
        <end position="27"/>
    </location>
</feature>
<proteinExistence type="inferred from homology"/>
<reference evidence="4 5" key="1">
    <citation type="submission" date="2013-05" db="EMBL/GenBank/DDBJ databases">
        <title>Draft genome of the parasitic nematode Anyclostoma ceylanicum.</title>
        <authorList>
            <person name="Mitreva M."/>
        </authorList>
    </citation>
    <scope>NUCLEOTIDE SEQUENCE [LARGE SCALE GENOMIC DNA]</scope>
</reference>
<dbReference type="Pfam" id="PF03803">
    <property type="entry name" value="Scramblase"/>
    <property type="match status" value="1"/>
</dbReference>
<feature type="compositionally biased region" description="Basic and acidic residues" evidence="3">
    <location>
        <begin position="284"/>
        <end position="301"/>
    </location>
</feature>
<evidence type="ECO:0000256" key="3">
    <source>
        <dbReference type="SAM" id="MobiDB-lite"/>
    </source>
</evidence>
<evidence type="ECO:0000256" key="1">
    <source>
        <dbReference type="ARBA" id="ARBA00005350"/>
    </source>
</evidence>
<evidence type="ECO:0000313" key="4">
    <source>
        <dbReference type="EMBL" id="EPB73817.1"/>
    </source>
</evidence>
<keyword evidence="2" id="KW-0106">Calcium</keyword>
<protein>
    <recommendedName>
        <fullName evidence="2">Phospholipid scramblase</fullName>
    </recommendedName>
</protein>
<dbReference type="PANTHER" id="PTHR23248">
    <property type="entry name" value="PHOSPHOLIPID SCRAMBLASE-RELATED"/>
    <property type="match status" value="1"/>
</dbReference>
<name>A0A0D6M1R6_9BILA</name>
<feature type="region of interest" description="Disordered" evidence="3">
    <location>
        <begin position="281"/>
        <end position="304"/>
    </location>
</feature>
<dbReference type="GO" id="GO:0005886">
    <property type="term" value="C:plasma membrane"/>
    <property type="evidence" value="ECO:0007669"/>
    <property type="project" value="TreeGrafter"/>
</dbReference>
<organism evidence="4 5">
    <name type="scientific">Ancylostoma ceylanicum</name>
    <dbReference type="NCBI Taxonomy" id="53326"/>
    <lineage>
        <taxon>Eukaryota</taxon>
        <taxon>Metazoa</taxon>
        <taxon>Ecdysozoa</taxon>
        <taxon>Nematoda</taxon>
        <taxon>Chromadorea</taxon>
        <taxon>Rhabditida</taxon>
        <taxon>Rhabditina</taxon>
        <taxon>Rhabditomorpha</taxon>
        <taxon>Strongyloidea</taxon>
        <taxon>Ancylostomatidae</taxon>
        <taxon>Ancylostomatinae</taxon>
        <taxon>Ancylostoma</taxon>
    </lineage>
</organism>
<comment type="function">
    <text evidence="2">May mediate accelerated ATP-independent bidirectional transbilayer migration of phospholipids upon binding calcium ions that results in a loss of phospholipid asymmetry in the plasma membrane.</text>
</comment>
<dbReference type="InterPro" id="IPR025659">
    <property type="entry name" value="Tubby-like_C"/>
</dbReference>
<keyword evidence="2" id="KW-0564">Palmitate</keyword>
<comment type="similarity">
    <text evidence="1 2">Belongs to the phospholipid scramblase family.</text>
</comment>
<keyword evidence="5" id="KW-1185">Reference proteome</keyword>
<evidence type="ECO:0000256" key="2">
    <source>
        <dbReference type="RuleBase" id="RU363116"/>
    </source>
</evidence>
<dbReference type="InterPro" id="IPR005552">
    <property type="entry name" value="Scramblase"/>
</dbReference>